<dbReference type="Pfam" id="PF05838">
    <property type="entry name" value="Glyco_hydro_108"/>
    <property type="match status" value="1"/>
</dbReference>
<dbReference type="CDD" id="cd13926">
    <property type="entry name" value="N-acetylmuramidase_GH108"/>
    <property type="match status" value="1"/>
</dbReference>
<keyword evidence="2" id="KW-0472">Membrane</keyword>
<sequence>MAMGRFSFCLPYTLREEGGESNDPRDPGGYTNKGVTQSRYDQYRSAGRMPRQSVSRISDTELEDLYRRCYWDAVNGEKLRPGEDLSAFDFAVNSGPTRARSALAKASVGSPPIATVIENIANIRLSFLHALGTWGAFGKGWGARVARIEAASLKMASAPIAPHAAAAKARQKANATAAKRSAAAAPVGAAGAQHFLESPLWVAALVFVAMIAATAVVAYAAWRQSQRAEALGDAAAAQATAVDQLLTTSVAQVAVGQAKS</sequence>
<evidence type="ECO:0000259" key="3">
    <source>
        <dbReference type="Pfam" id="PF05838"/>
    </source>
</evidence>
<proteinExistence type="predicted"/>
<feature type="region of interest" description="Disordered" evidence="1">
    <location>
        <begin position="16"/>
        <end position="37"/>
    </location>
</feature>
<dbReference type="RefSeq" id="WP_102844254.1">
    <property type="nucleotide sequence ID" value="NZ_PDZR01000015.1"/>
</dbReference>
<evidence type="ECO:0000256" key="2">
    <source>
        <dbReference type="SAM" id="Phobius"/>
    </source>
</evidence>
<keyword evidence="2" id="KW-1133">Transmembrane helix</keyword>
<protein>
    <recommendedName>
        <fullName evidence="3">TtsA-like Glycoside hydrolase family 108 domain-containing protein</fullName>
    </recommendedName>
</protein>
<evidence type="ECO:0000313" key="4">
    <source>
        <dbReference type="EMBL" id="PNG25516.1"/>
    </source>
</evidence>
<name>A0A2J7TFH2_METSI</name>
<gene>
    <name evidence="4" type="ORF">CR492_13455</name>
</gene>
<organism evidence="4 5">
    <name type="scientific">Methylocella silvestris</name>
    <dbReference type="NCBI Taxonomy" id="199596"/>
    <lineage>
        <taxon>Bacteria</taxon>
        <taxon>Pseudomonadati</taxon>
        <taxon>Pseudomonadota</taxon>
        <taxon>Alphaproteobacteria</taxon>
        <taxon>Hyphomicrobiales</taxon>
        <taxon>Beijerinckiaceae</taxon>
        <taxon>Methylocella</taxon>
    </lineage>
</organism>
<feature type="compositionally biased region" description="Basic and acidic residues" evidence="1">
    <location>
        <begin position="16"/>
        <end position="26"/>
    </location>
</feature>
<feature type="domain" description="TtsA-like Glycoside hydrolase family 108" evidence="3">
    <location>
        <begin position="12"/>
        <end position="95"/>
    </location>
</feature>
<comment type="caution">
    <text evidence="4">The sequence shown here is derived from an EMBL/GenBank/DDBJ whole genome shotgun (WGS) entry which is preliminary data.</text>
</comment>
<dbReference type="SUPFAM" id="SSF53955">
    <property type="entry name" value="Lysozyme-like"/>
    <property type="match status" value="1"/>
</dbReference>
<dbReference type="Proteomes" id="UP000236286">
    <property type="component" value="Unassembled WGS sequence"/>
</dbReference>
<accession>A0A2J7TFH2</accession>
<evidence type="ECO:0000256" key="1">
    <source>
        <dbReference type="SAM" id="MobiDB-lite"/>
    </source>
</evidence>
<evidence type="ECO:0000313" key="5">
    <source>
        <dbReference type="Proteomes" id="UP000236286"/>
    </source>
</evidence>
<keyword evidence="2" id="KW-0812">Transmembrane</keyword>
<dbReference type="InterPro" id="IPR023346">
    <property type="entry name" value="Lysozyme-like_dom_sf"/>
</dbReference>
<reference evidence="4 5" key="1">
    <citation type="submission" date="2017-10" db="EMBL/GenBank/DDBJ databases">
        <title>Genome announcement of Methylocella silvestris TVC from permafrost.</title>
        <authorList>
            <person name="Wang J."/>
            <person name="Geng K."/>
            <person name="Ul-Haque F."/>
            <person name="Crombie A.T."/>
            <person name="Street L.E."/>
            <person name="Wookey P.A."/>
            <person name="Murrell J.C."/>
            <person name="Pratscher J."/>
        </authorList>
    </citation>
    <scope>NUCLEOTIDE SEQUENCE [LARGE SCALE GENOMIC DNA]</scope>
    <source>
        <strain evidence="4 5">TVC</strain>
    </source>
</reference>
<dbReference type="EMBL" id="PDZR01000015">
    <property type="protein sequence ID" value="PNG25516.1"/>
    <property type="molecule type" value="Genomic_DNA"/>
</dbReference>
<dbReference type="OrthoDB" id="9815229at2"/>
<feature type="transmembrane region" description="Helical" evidence="2">
    <location>
        <begin position="200"/>
        <end position="222"/>
    </location>
</feature>
<dbReference type="Gene3D" id="1.20.141.10">
    <property type="entry name" value="Chitosanase, subunit A, domain 1"/>
    <property type="match status" value="1"/>
</dbReference>
<dbReference type="InterPro" id="IPR008565">
    <property type="entry name" value="TtsA-like_GH18_dom"/>
</dbReference>
<dbReference type="AlphaFoldDB" id="A0A2J7TFH2"/>